<feature type="compositionally biased region" description="Polar residues" evidence="1">
    <location>
        <begin position="418"/>
        <end position="429"/>
    </location>
</feature>
<keyword evidence="2" id="KW-0732">Signal</keyword>
<dbReference type="KEGG" id="pbd:PBOR_32260"/>
<dbReference type="RefSeq" id="WP_042217811.1">
    <property type="nucleotide sequence ID" value="NZ_CP009285.1"/>
</dbReference>
<evidence type="ECO:0000256" key="1">
    <source>
        <dbReference type="SAM" id="MobiDB-lite"/>
    </source>
</evidence>
<dbReference type="InterPro" id="IPR053154">
    <property type="entry name" value="c-di-AMP_regulator"/>
</dbReference>
<dbReference type="Gene3D" id="2.170.120.40">
    <property type="entry name" value="YbbR-like domain"/>
    <property type="match status" value="2"/>
</dbReference>
<accession>A0A089LLW0</accession>
<dbReference type="PANTHER" id="PTHR37804">
    <property type="entry name" value="CDAA REGULATORY PROTEIN CDAR"/>
    <property type="match status" value="1"/>
</dbReference>
<protein>
    <recommendedName>
        <fullName evidence="5">YbbR-like domain-containing protein YbbR</fullName>
    </recommendedName>
</protein>
<name>A0A089LLW0_PAEBO</name>
<gene>
    <name evidence="3" type="ORF">PBOR_32260</name>
</gene>
<sequence>MDKWMKNNNFNKILALALSIILWTIVHVDTAPANQTTVNTESKTIENVKVEIEGFDSDTYVLTKDVDSVRMEVRGKKSDLTYKFSDAYRVWLDLSDVKPGDNTLPLMYSTPSGVTLDDMVPNQVNVHIELRTTKSFPVTVNITGEPAAGYKVGTPVVDPVSAEVTLPASDLGRVAKVQGNIELDGENEPFSEKKLKLYAYDSEGNELKDAVIEPSTVGVELPITLPSKTLPLDISFTGSLPGSLVLSRVTPEQDMVTVYGSTETLQNLSSYEAVLNLSSITAAGTEQLKLELKPPEGAGKIEPAAMNVSVSTAEIAQRTISAVPIKLEGIGSGLTALIIDPVSTSMDLTVSGAPTLLDQLDQDNISVVADVGGLTAGIHDIPLQVSLPRFITLQNDSPQLTVKVELLAPVTPEPSAEADNSTAVPTTEPSAEPASGEETPLEPSPTHAGESIEPTPTPTHIPAENAPTPAAGGNNAGSTGGT</sequence>
<dbReference type="AlphaFoldDB" id="A0A089LLW0"/>
<dbReference type="Pfam" id="PF07949">
    <property type="entry name" value="YbbR"/>
    <property type="match status" value="2"/>
</dbReference>
<feature type="region of interest" description="Disordered" evidence="1">
    <location>
        <begin position="412"/>
        <end position="482"/>
    </location>
</feature>
<dbReference type="EMBL" id="CP009285">
    <property type="protein sequence ID" value="AIQ61065.1"/>
    <property type="molecule type" value="Genomic_DNA"/>
</dbReference>
<feature type="chain" id="PRO_5039154526" description="YbbR-like domain-containing protein YbbR" evidence="2">
    <location>
        <begin position="29"/>
        <end position="482"/>
    </location>
</feature>
<evidence type="ECO:0000313" key="4">
    <source>
        <dbReference type="Proteomes" id="UP000029518"/>
    </source>
</evidence>
<evidence type="ECO:0000313" key="3">
    <source>
        <dbReference type="EMBL" id="AIQ61065.1"/>
    </source>
</evidence>
<feature type="compositionally biased region" description="Low complexity" evidence="1">
    <location>
        <begin position="462"/>
        <end position="473"/>
    </location>
</feature>
<dbReference type="PANTHER" id="PTHR37804:SF1">
    <property type="entry name" value="CDAA REGULATORY PROTEIN CDAR"/>
    <property type="match status" value="1"/>
</dbReference>
<dbReference type="Gene3D" id="2.170.120.30">
    <property type="match status" value="2"/>
</dbReference>
<dbReference type="HOGENOM" id="CLU_039811_3_1_9"/>
<evidence type="ECO:0008006" key="5">
    <source>
        <dbReference type="Google" id="ProtNLM"/>
    </source>
</evidence>
<keyword evidence="4" id="KW-1185">Reference proteome</keyword>
<dbReference type="InterPro" id="IPR012505">
    <property type="entry name" value="YbbR"/>
</dbReference>
<reference evidence="3" key="1">
    <citation type="submission" date="2014-08" db="EMBL/GenBank/DDBJ databases">
        <title>Comparative genomics of the Paenibacillus odorifer group.</title>
        <authorList>
            <person name="den Bakker H.C."/>
            <person name="Tsai Y.-C.Y.-C."/>
            <person name="Martin N."/>
            <person name="Korlach J."/>
            <person name="Wiedmann M."/>
        </authorList>
    </citation>
    <scope>NUCLEOTIDE SEQUENCE [LARGE SCALE GENOMIC DNA]</scope>
    <source>
        <strain evidence="3">DSM 13188</strain>
    </source>
</reference>
<evidence type="ECO:0000256" key="2">
    <source>
        <dbReference type="SAM" id="SignalP"/>
    </source>
</evidence>
<dbReference type="Proteomes" id="UP000029518">
    <property type="component" value="Chromosome"/>
</dbReference>
<dbReference type="OrthoDB" id="1013291at2"/>
<feature type="signal peptide" evidence="2">
    <location>
        <begin position="1"/>
        <end position="28"/>
    </location>
</feature>
<organism evidence="3 4">
    <name type="scientific">Paenibacillus borealis</name>
    <dbReference type="NCBI Taxonomy" id="160799"/>
    <lineage>
        <taxon>Bacteria</taxon>
        <taxon>Bacillati</taxon>
        <taxon>Bacillota</taxon>
        <taxon>Bacilli</taxon>
        <taxon>Bacillales</taxon>
        <taxon>Paenibacillaceae</taxon>
        <taxon>Paenibacillus</taxon>
    </lineage>
</organism>
<proteinExistence type="predicted"/>